<reference evidence="1" key="1">
    <citation type="submission" date="2020-05" db="UniProtKB">
        <authorList>
            <consortium name="EnsemblMetazoa"/>
        </authorList>
    </citation>
    <scope>IDENTIFICATION</scope>
    <source>
        <strain evidence="1">Yale</strain>
    </source>
</reference>
<evidence type="ECO:0000313" key="2">
    <source>
        <dbReference type="Proteomes" id="UP000092444"/>
    </source>
</evidence>
<dbReference type="AlphaFoldDB" id="A0A1B0GCT0"/>
<sequence length="85" mass="9600">MDNLLNFALSVIFTNIQQSVAAFSAMNNFVPSLPATSSLRWLLQPKNINLLTTIAYKRWSDSRSLFSRVHDSNVLKYVVTACDFS</sequence>
<proteinExistence type="predicted"/>
<protein>
    <submittedName>
        <fullName evidence="1">Uncharacterized protein</fullName>
    </submittedName>
</protein>
<organism evidence="1 2">
    <name type="scientific">Glossina morsitans morsitans</name>
    <name type="common">Savannah tsetse fly</name>
    <dbReference type="NCBI Taxonomy" id="37546"/>
    <lineage>
        <taxon>Eukaryota</taxon>
        <taxon>Metazoa</taxon>
        <taxon>Ecdysozoa</taxon>
        <taxon>Arthropoda</taxon>
        <taxon>Hexapoda</taxon>
        <taxon>Insecta</taxon>
        <taxon>Pterygota</taxon>
        <taxon>Neoptera</taxon>
        <taxon>Endopterygota</taxon>
        <taxon>Diptera</taxon>
        <taxon>Brachycera</taxon>
        <taxon>Muscomorpha</taxon>
        <taxon>Hippoboscoidea</taxon>
        <taxon>Glossinidae</taxon>
        <taxon>Glossina</taxon>
    </lineage>
</organism>
<dbReference type="VEuPathDB" id="VectorBase:GMOY011106"/>
<accession>A0A1B0GCT0</accession>
<keyword evidence="2" id="KW-1185">Reference proteome</keyword>
<name>A0A1B0GCT0_GLOMM</name>
<dbReference type="EnsemblMetazoa" id="GMOY011106-RA">
    <property type="protein sequence ID" value="GMOY011106-PA"/>
    <property type="gene ID" value="GMOY011106"/>
</dbReference>
<dbReference type="Proteomes" id="UP000092444">
    <property type="component" value="Unassembled WGS sequence"/>
</dbReference>
<dbReference type="EMBL" id="CCAG010002226">
    <property type="status" value="NOT_ANNOTATED_CDS"/>
    <property type="molecule type" value="Genomic_DNA"/>
</dbReference>
<evidence type="ECO:0000313" key="1">
    <source>
        <dbReference type="EnsemblMetazoa" id="GMOY011106-PA"/>
    </source>
</evidence>